<feature type="chain" id="PRO_5041909969" evidence="1">
    <location>
        <begin position="18"/>
        <end position="140"/>
    </location>
</feature>
<dbReference type="Proteomes" id="UP001195769">
    <property type="component" value="Unassembled WGS sequence"/>
</dbReference>
<dbReference type="GeneID" id="64655840"/>
<keyword evidence="1" id="KW-0732">Signal</keyword>
<evidence type="ECO:0000256" key="1">
    <source>
        <dbReference type="SAM" id="SignalP"/>
    </source>
</evidence>
<feature type="signal peptide" evidence="1">
    <location>
        <begin position="1"/>
        <end position="17"/>
    </location>
</feature>
<sequence>MYSFHPVLPLLISHSAAFSLSLRFWLGTAHVTTQSAFLLQQSLAVLHLSPSGLQAGTRLAVTDIIDAVNAIIMAGKKKRIVCLGWYDLFYIINKVWQNGYAQRTILWDSGEPIPSSHFVGVAIPAATEFCLCHDSPVTRL</sequence>
<dbReference type="EMBL" id="JABBWK010000022">
    <property type="protein sequence ID" value="KAG1901454.1"/>
    <property type="molecule type" value="Genomic_DNA"/>
</dbReference>
<proteinExistence type="predicted"/>
<reference evidence="2" key="1">
    <citation type="journal article" date="2020" name="New Phytol.">
        <title>Comparative genomics reveals dynamic genome evolution in host specialist ectomycorrhizal fungi.</title>
        <authorList>
            <person name="Lofgren L.A."/>
            <person name="Nguyen N.H."/>
            <person name="Vilgalys R."/>
            <person name="Ruytinx J."/>
            <person name="Liao H.L."/>
            <person name="Branco S."/>
            <person name="Kuo A."/>
            <person name="LaButti K."/>
            <person name="Lipzen A."/>
            <person name="Andreopoulos W."/>
            <person name="Pangilinan J."/>
            <person name="Riley R."/>
            <person name="Hundley H."/>
            <person name="Na H."/>
            <person name="Barry K."/>
            <person name="Grigoriev I.V."/>
            <person name="Stajich J.E."/>
            <person name="Kennedy P.G."/>
        </authorList>
    </citation>
    <scope>NUCLEOTIDE SEQUENCE</scope>
    <source>
        <strain evidence="2">FC203</strain>
    </source>
</reference>
<name>A0AAD4HN82_9AGAM</name>
<dbReference type="RefSeq" id="XP_041227029.1">
    <property type="nucleotide sequence ID" value="XM_041361542.1"/>
</dbReference>
<comment type="caution">
    <text evidence="2">The sequence shown here is derived from an EMBL/GenBank/DDBJ whole genome shotgun (WGS) entry which is preliminary data.</text>
</comment>
<accession>A0AAD4HN82</accession>
<evidence type="ECO:0000313" key="3">
    <source>
        <dbReference type="Proteomes" id="UP001195769"/>
    </source>
</evidence>
<evidence type="ECO:0000313" key="2">
    <source>
        <dbReference type="EMBL" id="KAG1901454.1"/>
    </source>
</evidence>
<gene>
    <name evidence="2" type="ORF">F5891DRAFT_1029583</name>
</gene>
<organism evidence="2 3">
    <name type="scientific">Suillus fuscotomentosus</name>
    <dbReference type="NCBI Taxonomy" id="1912939"/>
    <lineage>
        <taxon>Eukaryota</taxon>
        <taxon>Fungi</taxon>
        <taxon>Dikarya</taxon>
        <taxon>Basidiomycota</taxon>
        <taxon>Agaricomycotina</taxon>
        <taxon>Agaricomycetes</taxon>
        <taxon>Agaricomycetidae</taxon>
        <taxon>Boletales</taxon>
        <taxon>Suillineae</taxon>
        <taxon>Suillaceae</taxon>
        <taxon>Suillus</taxon>
    </lineage>
</organism>
<dbReference type="AlphaFoldDB" id="A0AAD4HN82"/>
<protein>
    <submittedName>
        <fullName evidence="2">Uncharacterized protein</fullName>
    </submittedName>
</protein>
<keyword evidence="3" id="KW-1185">Reference proteome</keyword>